<dbReference type="AlphaFoldDB" id="A0A0U9HY95"/>
<dbReference type="EMBL" id="BBXV01000011">
    <property type="protein sequence ID" value="GAQ16797.1"/>
    <property type="molecule type" value="Genomic_DNA"/>
</dbReference>
<evidence type="ECO:0000256" key="1">
    <source>
        <dbReference type="ARBA" id="ARBA00022553"/>
    </source>
</evidence>
<dbReference type="GO" id="GO:0000160">
    <property type="term" value="P:phosphorelay signal transduction system"/>
    <property type="evidence" value="ECO:0007669"/>
    <property type="project" value="InterPro"/>
</dbReference>
<proteinExistence type="predicted"/>
<reference evidence="5" key="1">
    <citation type="submission" date="2015-07" db="EMBL/GenBank/DDBJ databases">
        <title>Draft Genome Sequence of Oceanobacillus picturae Heshi-B3 that Was Isolated from Fermented Rice Bran with Aging Salted Mackerel, Which Was Named Heshiko as Traditional Fermented Seafood in Japan.</title>
        <authorList>
            <person name="Akuzawa S."/>
            <person name="Nakagawa J."/>
            <person name="Kanekatsu T."/>
            <person name="Kanesaki Y."/>
            <person name="Suzuki T."/>
        </authorList>
    </citation>
    <scope>NUCLEOTIDE SEQUENCE [LARGE SCALE GENOMIC DNA]</scope>
    <source>
        <strain evidence="5">Heshi-B3</strain>
    </source>
</reference>
<evidence type="ECO:0000256" key="2">
    <source>
        <dbReference type="PROSITE-ProRule" id="PRU00169"/>
    </source>
</evidence>
<protein>
    <submittedName>
        <fullName evidence="4">Sporulation initiation phosphotransferase F</fullName>
    </submittedName>
</protein>
<evidence type="ECO:0000259" key="3">
    <source>
        <dbReference type="PROSITE" id="PS50110"/>
    </source>
</evidence>
<keyword evidence="1 2" id="KW-0597">Phosphoprotein</keyword>
<dbReference type="OrthoDB" id="9808843at2"/>
<keyword evidence="4" id="KW-0808">Transferase</keyword>
<dbReference type="RefSeq" id="WP_058949431.1">
    <property type="nucleotide sequence ID" value="NZ_BBXV01000011.1"/>
</dbReference>
<organism evidence="4 5">
    <name type="scientific">Oceanobacillus picturae</name>
    <dbReference type="NCBI Taxonomy" id="171693"/>
    <lineage>
        <taxon>Bacteria</taxon>
        <taxon>Bacillati</taxon>
        <taxon>Bacillota</taxon>
        <taxon>Bacilli</taxon>
        <taxon>Bacillales</taxon>
        <taxon>Bacillaceae</taxon>
        <taxon>Oceanobacillus</taxon>
    </lineage>
</organism>
<evidence type="ECO:0000313" key="4">
    <source>
        <dbReference type="EMBL" id="GAQ16797.1"/>
    </source>
</evidence>
<dbReference type="SUPFAM" id="SSF52172">
    <property type="entry name" value="CheY-like"/>
    <property type="match status" value="1"/>
</dbReference>
<dbReference type="InterPro" id="IPR011006">
    <property type="entry name" value="CheY-like_superfamily"/>
</dbReference>
<feature type="domain" description="Response regulatory" evidence="3">
    <location>
        <begin position="5"/>
        <end position="119"/>
    </location>
</feature>
<dbReference type="PROSITE" id="PS50110">
    <property type="entry name" value="RESPONSE_REGULATORY"/>
    <property type="match status" value="1"/>
</dbReference>
<dbReference type="InterPro" id="IPR001789">
    <property type="entry name" value="Sig_transdc_resp-reg_receiver"/>
</dbReference>
<dbReference type="GO" id="GO:0016740">
    <property type="term" value="F:transferase activity"/>
    <property type="evidence" value="ECO:0007669"/>
    <property type="project" value="UniProtKB-KW"/>
</dbReference>
<dbReference type="PANTHER" id="PTHR44591">
    <property type="entry name" value="STRESS RESPONSE REGULATOR PROTEIN 1"/>
    <property type="match status" value="1"/>
</dbReference>
<dbReference type="InterPro" id="IPR050595">
    <property type="entry name" value="Bact_response_regulator"/>
</dbReference>
<name>A0A0U9HY95_9BACI</name>
<gene>
    <name evidence="4" type="ORF">OPHB3_0721</name>
</gene>
<accession>A0A0U9HY95</accession>
<reference evidence="4 5" key="2">
    <citation type="journal article" date="2016" name="Genome Announc.">
        <title>Draft Genome Sequence of Oceanobacillus picturae Heshi-B3, Isolated from Fermented Rice Bran in a Traditional Japanese Seafood Dish.</title>
        <authorList>
            <person name="Akuzawa S."/>
            <person name="Nagaoka J."/>
            <person name="Kanekatsu M."/>
            <person name="Kanesaki Y."/>
            <person name="Suzuki T."/>
        </authorList>
    </citation>
    <scope>NUCLEOTIDE SEQUENCE [LARGE SCALE GENOMIC DNA]</scope>
    <source>
        <strain evidence="4 5">Heshi-B3</strain>
    </source>
</reference>
<sequence>MVKKEILIVDDQFGIRLLLTDILEGEGYSVATAVSGKEAFDKLKKNTYSLVLLDYNLPIMHGGEVLRQMDLEHIEVPVIVMSGLSDQVKGEITDYTNVKQVLAKPFNILDVQELIKITLDS</sequence>
<dbReference type="Gene3D" id="3.40.50.2300">
    <property type="match status" value="1"/>
</dbReference>
<dbReference type="Pfam" id="PF00072">
    <property type="entry name" value="Response_reg"/>
    <property type="match status" value="1"/>
</dbReference>
<evidence type="ECO:0000313" key="5">
    <source>
        <dbReference type="Proteomes" id="UP000052946"/>
    </source>
</evidence>
<dbReference type="PANTHER" id="PTHR44591:SF3">
    <property type="entry name" value="RESPONSE REGULATORY DOMAIN-CONTAINING PROTEIN"/>
    <property type="match status" value="1"/>
</dbReference>
<feature type="modified residue" description="4-aspartylphosphate" evidence="2">
    <location>
        <position position="54"/>
    </location>
</feature>
<dbReference type="SMART" id="SM00448">
    <property type="entry name" value="REC"/>
    <property type="match status" value="1"/>
</dbReference>
<comment type="caution">
    <text evidence="4">The sequence shown here is derived from an EMBL/GenBank/DDBJ whole genome shotgun (WGS) entry which is preliminary data.</text>
</comment>
<dbReference type="Proteomes" id="UP000052946">
    <property type="component" value="Unassembled WGS sequence"/>
</dbReference>